<name>A0A4Y5SZH1_9BACT</name>
<dbReference type="InterPro" id="IPR049552">
    <property type="entry name" value="PKS_DH_N"/>
</dbReference>
<dbReference type="InterPro" id="IPR020807">
    <property type="entry name" value="PKS_DH"/>
</dbReference>
<dbReference type="CDD" id="cd00833">
    <property type="entry name" value="PKS"/>
    <property type="match status" value="3"/>
</dbReference>
<keyword evidence="1" id="KW-0596">Phosphopantetheine</keyword>
<dbReference type="EMBL" id="MK551161">
    <property type="protein sequence ID" value="QDA77044.1"/>
    <property type="molecule type" value="Genomic_DNA"/>
</dbReference>
<evidence type="ECO:0000256" key="5">
    <source>
        <dbReference type="ARBA" id="ARBA00054155"/>
    </source>
</evidence>
<dbReference type="Gene3D" id="3.40.50.11460">
    <property type="match status" value="2"/>
</dbReference>
<dbReference type="Gene3D" id="3.10.129.110">
    <property type="entry name" value="Polyketide synthase dehydratase"/>
    <property type="match status" value="2"/>
</dbReference>
<dbReference type="InterPro" id="IPR020615">
    <property type="entry name" value="Thiolase_acyl_enz_int_AS"/>
</dbReference>
<feature type="domain" description="Carrier" evidence="8">
    <location>
        <begin position="4091"/>
        <end position="4166"/>
    </location>
</feature>
<dbReference type="InterPro" id="IPR013154">
    <property type="entry name" value="ADH-like_N"/>
</dbReference>
<dbReference type="Pfam" id="PF00109">
    <property type="entry name" value="ketoacyl-synt"/>
    <property type="match status" value="3"/>
</dbReference>
<reference evidence="11" key="1">
    <citation type="journal article" date="2019" name="Org. Lett.">
        <title>Two Biosynthetic Pathways in Jahnella thaxteri for Thaxteramides, Distinct Types of Lipopeptides.</title>
        <authorList>
            <person name="Oueis E."/>
            <person name="Klefisch T."/>
            <person name="Zaburannyi N."/>
            <person name="Garcia R."/>
            <person name="Plaza A."/>
            <person name="Muller R."/>
        </authorList>
    </citation>
    <scope>NUCLEOTIDE SEQUENCE</scope>
    <source>
        <strain evidence="11">MSr9139</strain>
    </source>
</reference>
<dbReference type="Gene3D" id="1.10.1200.10">
    <property type="entry name" value="ACP-like"/>
    <property type="match status" value="4"/>
</dbReference>
<dbReference type="SMART" id="SM00823">
    <property type="entry name" value="PKS_PP"/>
    <property type="match status" value="4"/>
</dbReference>
<dbReference type="Pfam" id="PF02801">
    <property type="entry name" value="Ketoacyl-synt_C"/>
    <property type="match status" value="3"/>
</dbReference>
<feature type="region of interest" description="Disordered" evidence="7">
    <location>
        <begin position="958"/>
        <end position="980"/>
    </location>
</feature>
<dbReference type="InterPro" id="IPR057326">
    <property type="entry name" value="KR_dom"/>
</dbReference>
<feature type="domain" description="Carrier" evidence="8">
    <location>
        <begin position="1987"/>
        <end position="2065"/>
    </location>
</feature>
<dbReference type="InterPro" id="IPR020843">
    <property type="entry name" value="ER"/>
</dbReference>
<keyword evidence="3" id="KW-0808">Transferase</keyword>
<dbReference type="GO" id="GO:0071770">
    <property type="term" value="P:DIM/DIP cell wall layer assembly"/>
    <property type="evidence" value="ECO:0007669"/>
    <property type="project" value="TreeGrafter"/>
</dbReference>
<dbReference type="GO" id="GO:0004312">
    <property type="term" value="F:fatty acid synthase activity"/>
    <property type="evidence" value="ECO:0007669"/>
    <property type="project" value="TreeGrafter"/>
</dbReference>
<dbReference type="InterPro" id="IPR049900">
    <property type="entry name" value="PKS_mFAS_DH"/>
</dbReference>
<dbReference type="InterPro" id="IPR020806">
    <property type="entry name" value="PKS_PP-bd"/>
</dbReference>
<feature type="domain" description="Ketosynthase family 3 (KS3)" evidence="9">
    <location>
        <begin position="4186"/>
        <end position="4612"/>
    </location>
</feature>
<evidence type="ECO:0000256" key="7">
    <source>
        <dbReference type="SAM" id="MobiDB-lite"/>
    </source>
</evidence>
<evidence type="ECO:0000259" key="10">
    <source>
        <dbReference type="PROSITE" id="PS52019"/>
    </source>
</evidence>
<dbReference type="FunFam" id="3.90.180.10:FF:000032">
    <property type="entry name" value="Probable polyketide synthase pks1"/>
    <property type="match status" value="2"/>
</dbReference>
<dbReference type="FunFam" id="3.40.47.10:FF:000019">
    <property type="entry name" value="Polyketide synthase type I"/>
    <property type="match status" value="3"/>
</dbReference>
<organism evidence="11">
    <name type="scientific">Jahnella sp. MSr9139</name>
    <dbReference type="NCBI Taxonomy" id="1434086"/>
    <lineage>
        <taxon>Bacteria</taxon>
        <taxon>Pseudomonadati</taxon>
        <taxon>Myxococcota</taxon>
        <taxon>Polyangia</taxon>
        <taxon>Polyangiales</taxon>
        <taxon>Polyangiaceae</taxon>
        <taxon>Jahnella</taxon>
    </lineage>
</organism>
<dbReference type="CDD" id="cd05195">
    <property type="entry name" value="enoyl_red"/>
    <property type="match status" value="2"/>
</dbReference>
<feature type="region of interest" description="N-terminal hotdog fold" evidence="6">
    <location>
        <begin position="2986"/>
        <end position="3109"/>
    </location>
</feature>
<dbReference type="InterPro" id="IPR055123">
    <property type="entry name" value="SpnB-like_Rossmann"/>
</dbReference>
<feature type="domain" description="Ketosynthase family 3 (KS3)" evidence="9">
    <location>
        <begin position="2091"/>
        <end position="2518"/>
    </location>
</feature>
<dbReference type="InterPro" id="IPR020841">
    <property type="entry name" value="PKS_Beta-ketoAc_synthase_dom"/>
</dbReference>
<dbReference type="InterPro" id="IPR013968">
    <property type="entry name" value="PKS_KR"/>
</dbReference>
<dbReference type="SMART" id="SM00827">
    <property type="entry name" value="PKS_AT"/>
    <property type="match status" value="4"/>
</dbReference>
<dbReference type="InterPro" id="IPR016036">
    <property type="entry name" value="Malonyl_transacylase_ACP-bd"/>
</dbReference>
<feature type="domain" description="Ketosynthase family 3 (KS3)" evidence="9">
    <location>
        <begin position="105"/>
        <end position="529"/>
    </location>
</feature>
<dbReference type="GO" id="GO:0008270">
    <property type="term" value="F:zinc ion binding"/>
    <property type="evidence" value="ECO:0007669"/>
    <property type="project" value="InterPro"/>
</dbReference>
<dbReference type="CDD" id="cd08952">
    <property type="entry name" value="KR_1_SDR_x"/>
    <property type="match status" value="1"/>
</dbReference>
<dbReference type="GO" id="GO:0031177">
    <property type="term" value="F:phosphopantetheine binding"/>
    <property type="evidence" value="ECO:0007669"/>
    <property type="project" value="InterPro"/>
</dbReference>
<evidence type="ECO:0000256" key="1">
    <source>
        <dbReference type="ARBA" id="ARBA00022450"/>
    </source>
</evidence>
<dbReference type="PROSITE" id="PS00606">
    <property type="entry name" value="KS3_1"/>
    <property type="match status" value="3"/>
</dbReference>
<dbReference type="InterPro" id="IPR036291">
    <property type="entry name" value="NAD(P)-bd_dom_sf"/>
</dbReference>
<dbReference type="InterPro" id="IPR049551">
    <property type="entry name" value="PKS_DH_C"/>
</dbReference>
<feature type="domain" description="Carrier" evidence="8">
    <location>
        <begin position="9"/>
        <end position="90"/>
    </location>
</feature>
<dbReference type="InterPro" id="IPR002364">
    <property type="entry name" value="Quin_OxRdtase/zeta-crystal_CS"/>
</dbReference>
<dbReference type="InterPro" id="IPR050091">
    <property type="entry name" value="PKS_NRPS_Biosynth_Enz"/>
</dbReference>
<evidence type="ECO:0000259" key="8">
    <source>
        <dbReference type="PROSITE" id="PS50075"/>
    </source>
</evidence>
<dbReference type="Gene3D" id="3.40.50.720">
    <property type="entry name" value="NAD(P)-binding Rossmann-like Domain"/>
    <property type="match status" value="3"/>
</dbReference>
<keyword evidence="2" id="KW-0597">Phosphoprotein</keyword>
<dbReference type="FunFam" id="1.10.1200.10:FF:000007">
    <property type="entry name" value="Probable polyketide synthase pks17"/>
    <property type="match status" value="3"/>
</dbReference>
<feature type="region of interest" description="C-terminal hotdog fold" evidence="6">
    <location>
        <begin position="5219"/>
        <end position="5362"/>
    </location>
</feature>
<proteinExistence type="predicted"/>
<feature type="active site" description="Proton donor; for dehydratase activity" evidence="6">
    <location>
        <position position="3184"/>
    </location>
</feature>
<dbReference type="Pfam" id="PF21089">
    <property type="entry name" value="PKS_DH_N"/>
    <property type="match status" value="2"/>
</dbReference>
<dbReference type="InterPro" id="IPR041618">
    <property type="entry name" value="PKS_DE"/>
</dbReference>
<dbReference type="InterPro" id="IPR042104">
    <property type="entry name" value="PKS_dehydratase_sf"/>
</dbReference>
<comment type="function">
    <text evidence="5">Involved in production of the polyketide antibiotic thailandamide.</text>
</comment>
<dbReference type="CDD" id="cd08956">
    <property type="entry name" value="KR_3_FAS_SDR_x"/>
    <property type="match status" value="2"/>
</dbReference>
<dbReference type="InterPro" id="IPR009081">
    <property type="entry name" value="PP-bd_ACP"/>
</dbReference>
<dbReference type="FunFam" id="3.40.366.10:FF:000002">
    <property type="entry name" value="Probable polyketide synthase 2"/>
    <property type="match status" value="3"/>
</dbReference>
<dbReference type="PROSITE" id="PS50075">
    <property type="entry name" value="CARRIER"/>
    <property type="match status" value="4"/>
</dbReference>
<dbReference type="SUPFAM" id="SSF55048">
    <property type="entry name" value="Probable ACP-binding domain of malonyl-CoA ACP transacylase"/>
    <property type="match status" value="4"/>
</dbReference>
<dbReference type="InterPro" id="IPR036736">
    <property type="entry name" value="ACP-like_sf"/>
</dbReference>
<dbReference type="InterPro" id="IPR016035">
    <property type="entry name" value="Acyl_Trfase/lysoPLipase"/>
</dbReference>
<dbReference type="SUPFAM" id="SSF51735">
    <property type="entry name" value="NAD(P)-binding Rossmann-fold domains"/>
    <property type="match status" value="8"/>
</dbReference>
<dbReference type="InterPro" id="IPR014043">
    <property type="entry name" value="Acyl_transferase_dom"/>
</dbReference>
<dbReference type="Pfam" id="PF14765">
    <property type="entry name" value="PS-DH"/>
    <property type="match status" value="2"/>
</dbReference>
<dbReference type="SMART" id="SM00826">
    <property type="entry name" value="PKS_DH"/>
    <property type="match status" value="2"/>
</dbReference>
<dbReference type="PROSITE" id="PS52019">
    <property type="entry name" value="PKS_MFAS_DH"/>
    <property type="match status" value="2"/>
</dbReference>
<dbReference type="GO" id="GO:0004315">
    <property type="term" value="F:3-oxoacyl-[acyl-carrier-protein] synthase activity"/>
    <property type="evidence" value="ECO:0007669"/>
    <property type="project" value="InterPro"/>
</dbReference>
<dbReference type="Pfam" id="PF13602">
    <property type="entry name" value="ADH_zinc_N_2"/>
    <property type="match status" value="2"/>
</dbReference>
<feature type="active site" description="Proton acceptor; for dehydratase activity" evidence="6">
    <location>
        <position position="5114"/>
    </location>
</feature>
<accession>A0A4Y5SZH1</accession>
<feature type="domain" description="PKS/mFAS DH" evidence="10">
    <location>
        <begin position="2986"/>
        <end position="3280"/>
    </location>
</feature>
<feature type="region of interest" description="N-terminal hotdog fold" evidence="6">
    <location>
        <begin position="5082"/>
        <end position="5207"/>
    </location>
</feature>
<dbReference type="Pfam" id="PF00698">
    <property type="entry name" value="Acyl_transf_1"/>
    <property type="match status" value="4"/>
</dbReference>
<dbReference type="InterPro" id="IPR014031">
    <property type="entry name" value="Ketoacyl_synth_C"/>
</dbReference>
<keyword evidence="4" id="KW-0511">Multifunctional enzyme</keyword>
<dbReference type="InterPro" id="IPR018201">
    <property type="entry name" value="Ketoacyl_synth_AS"/>
</dbReference>
<sequence>MTNNHSHPQATSLTEEEVRSLISSRLADRLHIEPRSVDVRQPFSRHGLESRGAAGLIADLALALGRSLSPILVWEYPTPEALARHLVGGASEREPLAQGGAGAQDDSIAIIGMACRFPGAPDLDSYWRLLSGGVDAITEVPPGRWDAESFYDPDPRTPGKMSTRWGGFIDGIEGFDASFFALSPREAAEMDPQQRLMLELSWEALEDAGVLPLSLRDSRTGVFFGAMWQDYARLSAGALARINQHTATAQDLSIIPARVSYTLGLRGPSIALNSACSSSLAAVHAARQSLLLGESTLALAGGVNLILSPESTIAMSKLGAMAPDGRSKAFDARANGYVRSEGGGVVVLKRLSRALVDGDPVYGIILGGAINNDGLSNGLTAPSPAAQELMLRDAYANAGVDPHGVQYVEAHGTGTLLGDPIEAGALGAVLGAGRPADRPLLLGSVKTNIGHLEAAAGIAGLIKTALALKNRTVPPNLHFEIPNPHIPFEALRLKVPTTSEPWPERDGRTLSGVSSFGFGGTNCHIILEGAHPERAHLVPLASMDPGRLRQLAARMRDLCLDRSRRTSLPELCAAAAPHASDGALRIAVTACTRDELAARLDSLLQGCPVPGASTGEARGGRLGPVFVFGGQGSQWLRMGVDALREPAFRAAIERCDQVMHPHLGGSLLDALLSKDAAWLEDTAWTQPAIFAVQIGLAALWRSWGVEPAAVVGQSIGEVAAAFVAGCLSLEDAARVICGWSRLVKRTAGRGAMAVVDLSLQEARRALLGREGRVSVAGSSSPSAAAISGDSAAIEEVLSELERSGVYARRINIDYAAHSPQMDPLLPELLSALQGIRPRSGAVPFYSTVVGDRLEGSGLDPDYWCRNLREPVLLAETVARLVHGGHDVFLDVSPHPVTARSVEQCLAHASSDGLALPSMRREEPGRAVLLDSLGTLYTRGQRVAWQELYRAERPSASALPELWPSSEDGSTAGPSEQAARAEEPGALLLPVSGKTEAALRAQAGRLRAHLDAHPDLGLGDVAYSLALTRTHFERRAVVVTSDRTAFIDALAAVAQGNSAPDLVLGEPKKIQGKLVFVFPGQGSQWARMAVPLLATSEIFREHIEACARALAPHVDWSLLAVLRGDEGSPSLERADVVQPVLFAVMVSLAALWRSMGVEPDAVVGHSQGEIAAACVAGALSLEDAAKVVARRSRALARLAGKGAMAAVELPATELGERLKRWGDRLAIAALNSPRSTVVSGELDAIDELLGELASAQVFARRVRVDYASHCAQIEVIREQLLAELGDIRPRSSAVPHYSTVSGDRLDGVELDAGYWYRNLRQPVRFADAAQRLLSEGHRFFVEVSPHPVLTLALHETFDGSGLSAGVVGSLRRDEGDLRRFLLSLSELFTQGFALDWTKVLPRGLPVPLPTYAFQRERHWLEAPRAGGADAAESLSLSTERRFWEAVERADLDSLTEALHLEAEDQRSSLAALLPELSTWRRRRREQGTLDTWCYRVTWKPLASSSRSDLSGTWLLLTPPDPGTDDLARAALRALTERGATVVPVPVTDGDVDRALLSARLREALGDSGGPRGVLSLLALDEAPLAQHGELPRGLALTLALVQALGDTATQAPLWLLTRGAVSIGRSDRLERPLQALTWGLGRVVALEHPERWGGLIDITGALDDKGSERLVAALTGRDAEDQLALRPSGLFARRLVRAPLGEATSGRSWKPRGTVLVTGGTGGLGAHVARWLAHHGAEHLVLTSRRGQGAPGAADLAAELTALGARVTLAACDAADRQALAALLQRLTAEGDTLHAVIHAAGIAQQTPLAETTLAELVDTASGKVAGARHLDELLGQSPLDAFILFSSGAGVWGGGQQGAYAAANAFLDALAEQRRALGRPATSIAWGLWTGGGMADDAAKDQLNKRGVSPMPPQLALAALQRALDHDETNLTVADVDWKRFAPSFAAARSRPLLHDLPEARRALESLSSVTHESELLTRLRGLSERDRIRHLVSLVLAEAALVLGHSDPSRLDPHTGFVNLGLDSLMTVELRRRLQQATGVSLPATLAFDYPSPHHVATFLRDQALAPALGQTPGTMEDDGVVQVAIAPSDEPIAIVGIGLRLPDGVVDLDGLWRVLEQAIDAVGPIPGDRDWNIEEVYDPNPDAKGKTYVRHAAFLDRIDLFDPAFFGISPREAKHVDPQHRLLLEVAWQALEDAGVVPSSLRDSRTGVFIGVGPGEYGLLQNAGEAADAYALTGTQASFAAGRLAFTLGLQGPALSIDTACSSSLVALHLACQALRRRECDLALAGGAQALAGPDTFVVLSRTRAIAPDGRSKTFSGRADGYGRGEGAVVLTLERLSDARARRRNVLAIIRGSAVNHDGASSGITAPSGPSQQKVIRAALDDAGLAPADIDAVECHGTGTSLGDPIEVQALAAVYGEGRPHDRPLLLGALKTNVGHLEHASGLAGVAKLVAALRHKALPATLHTTPRNPYIDWDALPVHVVDALRPWPRRDDGPPRRAGVSAFGLSGTNAHVVLEEAPWGEMADVEPSAALPSALPLPVSGRTEAALRAQARRLREHLDSHPDLGLRDVAYSLALTRTHFERRAVAVASDRASLLVALDALAQGNTSRDLVVGETEIQGKLVFVFPGHGAQWAQMAAPLLATSEVFRERIEACAHALAPHVEWSLLAVLRGEDGSPSLERVDVVQPVLFAVMVSLAALWRSMGVEPDAVVGHSLGEIAAACVAGALSLEDAVKVVALRGRALARLAGKGAMAAVELPSAELRERIKPWGERLSIAAFNSPRSTAVSGDLDAVDALLRELASAQIFARKVRIDYASHSAQIEQVREELLAELTGIEPRSPTIPLYSTVSGDNLDGIALDGAYWYQNLRRPVRFADAAQKLLSEGHRFFVEVSPHPVLTLALHETLEASGLTAAVVGSLRRDEGDLKRFLLSLSELFTHGLALDWSKIVPEGTRVPLPTYAFQRERCWLEPSRRRAMTPGEPAGHYPLSGHRVNLPDGSAIHTLEIGPGAQPYLESHGVYERIVIPGAFHLAVLLAIAESHWPGQPIELRDVQFLKAIPFDSPDDRITLHIQLTPDGDTSGFSVTVSTQTESGWTTHVTASLASVSPGGLSTSAPLQPPGLDDAAAIRKQLDDDMLRPWRIHWGPQWWWLRQATPLRERTVLGRLEAPQGVPTDDAPIPAGFIDNSFALALWISRTTLSSDGGSRIVPASDVPRLPFAVERLVWLGRYASPSWAECVLRDDQPPDGDSSVADLTYWDAGGMPLVRVEGFTTRRAPEDKFLPDQGSSDLHVVEWVDLAPPPQPPGSTWALLGVDAMGLAAALEEATVRVESYADLAALKVALDQGGRVPQVVAIAWMGHADDPARAAHEATHRGLALLQAWLADERLAPCRLVVLTCRAIATRPHEGDLDLVHAPLWGLVRSAQSEHPDRSIILVDLDDNEASRRALPQALASGEPQVAVREGALRVPRLARPRPEDVLTPPAGARAWRLHIPTKGNLEALSLVAHPDATAPLAEGQVRIAVHAAGLNFRDVLNALGMYRGEAGPLGHEGAGVVIEVSPDVTRFAPGDRVMGIFPAAFGPVAVADHRLITSIPAGWSFAQAAGVPVVFLTAYHGLITLGHLQPGERLLVHAAAGGVGMAAVQLARHIGAEVFGTASPGKWDTLRALGFDQAHLASSRTLDFEPHFLRSTDGRGMDIVLDCLAREFVDASLRLVHAGGRFLEMGKTDIRSTDAVAAAHPGVFYQAFDLFEAAPDLIQRMLTELVSLFERGLLHPLPITTWDVRRAPEAFRFLAQARHVGKLVLTLPRTVDPDGTVLITGATGTLGSLLARHLVQHHGVRHLLLTSRQGPSAPGADSLQSALQAAGARVTLAPCDVSDRDALTQLLASIPSEHPLTAVIHTAGALDDGVFTSLTPERVDVVFRPKVDAALLLHELTRHLDLSAFVLFSSLAGLLGGPGQANYAAANTFLDALAHQRRAQGLAALSLAWGFWAERSRMTAHLADADFTRMARFGIGALSSHDALALFDSALGRPDACLAPARLFTAQLSAHADALHPLLRGLVRASVRRFTSAGVGATSTLTQRLAALSDAERDRALLELVRTEVAAALGHASPDAIEPDRPLRDLGLDSLMAVELKNRLANATSLRLPATLLFDHPTPSALVRRLRTEILGQPTPVLASSHVVPGASDEDPIAIIAMSCRYPGGVRTPEELWELLRDGTDTISSFPEGRGWNLDQLYDPDPDKSGKSYVRQGGFLHDADLFDPALFGISPREALAVDPQQRLLLETSWELFERAGIKHTSLHASQTGVFVGVIHNDYASRLTQAPAELEGYVSVGSLASVASGRIAYTFGLEGPAVTVDTACSSSLVALHLACQALRHGECSLALAGGVTVMATPTLFIEFSRQRALAPDGRCRAFSAEANGTGWAEGVGLLLLERLSDAQRLGHPVLALIRGSAVNQDGKSQGLTAPNGPSQQRVILQALQNAGLSPGQVDAVEAHGTGTTLGDPIEAEALLATYGKGHSIDQPLWLGSIKSNLGHTQAAAGVASVIKMVLAMQHGLLPKTLHAETPSTHVDWSPGTVRLLSQPTPWPTNGHPRRAGVSSFGVSGTNAHLLLEEAPLAEPIAPVEKAASPWSPLPVSGRTPAALRAQTERLRAHLDAHPDLGLGDVAYSLAVTRTHHEQRAVVVARDRAALLDALGALAEGHPAPDLVLGEARAQGKLVFVFPGQGSQWTRMAEPLLATSELFRQHIDACAAVLAPHLDWSLLAVLRGDEGSPSLERADVVQPVLFAVMVSLAALWRSMGVEPDAVVGHSQGEIAAACVAGALSLEDAAKVVARRSRALARLAGKGAMAAVELPAAELGERLQRWGDRLAIAALNSPRSTVVSGELDAIDELLGELASAQIFARRVRVDYASHCAQMEAIREQLLAELGDIRPRSSAVPLYSTVSGDRLDGAELDAGYWYRNLRQPVRFADAAQRLLSEGHRFFVEVSPHPVLTLALHETFDGSGLSAGVVGSLRRDEGDLRRLLLSLSELFTQGFALDWTKVLPRGLPVPLPTYAFQRQRYWIEARNAPSADVASAGLVSAEHPLLGASVALADTDGVLFTGRLSLQSHPWLAGHVVFNTVLLPGTAFVELALAAAHHVLLDRVDELTLEAPLALPLKGAVLLQVSVGTLDEEGRRALTIHSRPEEAQDNTPWTRHATGRLGPAAELAPCELRAWPPAAATPLDLTGLYDHLADAGLAYGHDFQGLSAAWKRGDELFAEVRLPEGSAEDAPRFGLHPALLDAALHPLALDTLIGAGGVALPFSWTGVSLRATGASSLRVRLSRRDRDGAVSLAIADASGEPVASMTLRTRPASAEQLQSLLASRQEALYRVDWVTLSGVSAPRPAGRWALLGKGDVGWAEQLQSAAVRLDRHADLAALQAALGQGEPPPEVVVVPCIARAGDLAQAAHEATHRALALLQAWLTDERLASCKLVLVTRGAVAARLDEGVLDLVHAPLWGLVRSAQSEHPDRAIVLLDHDDQASLRVLPEAALSGEPQLAVRNGTLVVPRLARPRPEDALAPPAGAPAWRLHIPTAGTFEGLSLVAHPDATAPLAPGQVRIAVHAAGLNFRDVLNALGMYPGEAGPLGLEGAGIVTEVGPEVTHLAPGDRVMGLFRAAFGPLAVADHRLVTRMPAGWSFIKAAAVPVVFLTAYYGLVDLGQLQPGERLLVHAASGGVGMAAVQLARHLGAEVFGTASPSKWDVLRDLGFDDDHLASSRTVDFEQHFLRSTGGRGMDVVLDSLAREFVDASLRLLPRGGRFIEMGKTDVRTPEAVAADHRGVAYQAFELMEAGPDRIQRMLTELVSLFERGVLQPPPITTWDIRRAPEAFRFIGQARHVGKIVLTVPRPLDSRGTVLLTGGTGTIGALIARHLVEKHGVRRLLLTSRRGSAASGAETLQRELTALGAHVTLAACDVADRDALAQLLASIPGDHPLTGVIHAAGVLDDGVLGSLTPERVSRVFRPKVDAALHLHELTRELDLSAFVLFSSLAGVLGNPGQGNYAAANTFLDALSHHRRAAGLPATSLAWGFWTERSGMTGHLGNADLSRMARLGTAALSPEAGFALLDAALLRPDASLVPARLRAAGTSAQPDDLPPLLRGLIRVTARRPVAAGAGAPPLLKQRLAALSDEGRDRALLDLVRAEVSTVLGHASPNAIEPNRPLQELGLDSLMAVELKNRLANATGLRLPVTLLFDHPTPSALVRRLRTEILPDEPATAVPVFADLDRLEATLSAMTPDDAARASVTKRLQALLSKWTSGPGTAADSTIAAKLRNATRAELFDLIDQQLGKRGVDDV</sequence>
<dbReference type="FunFam" id="3.40.50.720:FF:000209">
    <property type="entry name" value="Polyketide synthase Pks12"/>
    <property type="match status" value="2"/>
</dbReference>
<dbReference type="InterPro" id="IPR014030">
    <property type="entry name" value="Ketoacyl_synth_N"/>
</dbReference>
<dbReference type="InterPro" id="IPR016039">
    <property type="entry name" value="Thiolase-like"/>
</dbReference>
<feature type="domain" description="PKS/mFAS DH" evidence="10">
    <location>
        <begin position="5082"/>
        <end position="5362"/>
    </location>
</feature>
<feature type="active site" description="Proton donor; for dehydratase activity" evidence="6">
    <location>
        <position position="5280"/>
    </location>
</feature>
<dbReference type="PROSITE" id="PS01162">
    <property type="entry name" value="QOR_ZETA_CRYSTAL"/>
    <property type="match status" value="2"/>
</dbReference>
<dbReference type="Gene3D" id="6.10.140.1830">
    <property type="match status" value="1"/>
</dbReference>
<dbReference type="GO" id="GO:0005737">
    <property type="term" value="C:cytoplasm"/>
    <property type="evidence" value="ECO:0007669"/>
    <property type="project" value="TreeGrafter"/>
</dbReference>
<dbReference type="SUPFAM" id="SSF52151">
    <property type="entry name" value="FabD/lysophospholipase-like"/>
    <property type="match status" value="4"/>
</dbReference>
<gene>
    <name evidence="11" type="primary">thxC1</name>
</gene>
<dbReference type="SMART" id="SM00829">
    <property type="entry name" value="PKS_ER"/>
    <property type="match status" value="2"/>
</dbReference>
<dbReference type="PROSITE" id="PS52004">
    <property type="entry name" value="KS3_2"/>
    <property type="match status" value="3"/>
</dbReference>
<dbReference type="SMART" id="SM00825">
    <property type="entry name" value="PKS_KS"/>
    <property type="match status" value="3"/>
</dbReference>
<dbReference type="PANTHER" id="PTHR43775:SF51">
    <property type="entry name" value="INACTIVE PHENOLPHTHIOCEROL SYNTHESIS POLYKETIDE SYNTHASE TYPE I PKS1-RELATED"/>
    <property type="match status" value="1"/>
</dbReference>
<dbReference type="Pfam" id="PF16197">
    <property type="entry name" value="KAsynt_C_assoc"/>
    <property type="match status" value="3"/>
</dbReference>
<dbReference type="Pfam" id="PF22953">
    <property type="entry name" value="SpnB_Rossmann"/>
    <property type="match status" value="2"/>
</dbReference>
<dbReference type="PANTHER" id="PTHR43775">
    <property type="entry name" value="FATTY ACID SYNTHASE"/>
    <property type="match status" value="1"/>
</dbReference>
<evidence type="ECO:0000256" key="4">
    <source>
        <dbReference type="ARBA" id="ARBA00023268"/>
    </source>
</evidence>
<dbReference type="Gene3D" id="3.30.70.3290">
    <property type="match status" value="4"/>
</dbReference>
<evidence type="ECO:0000313" key="11">
    <source>
        <dbReference type="EMBL" id="QDA77044.1"/>
    </source>
</evidence>
<dbReference type="InterPro" id="IPR001227">
    <property type="entry name" value="Ac_transferase_dom_sf"/>
</dbReference>
<dbReference type="Pfam" id="PF08659">
    <property type="entry name" value="KR"/>
    <property type="match status" value="3"/>
</dbReference>
<dbReference type="SUPFAM" id="SSF50129">
    <property type="entry name" value="GroES-like"/>
    <property type="match status" value="2"/>
</dbReference>
<dbReference type="SUPFAM" id="SSF47336">
    <property type="entry name" value="ACP-like"/>
    <property type="match status" value="4"/>
</dbReference>
<dbReference type="GO" id="GO:0006633">
    <property type="term" value="P:fatty acid biosynthetic process"/>
    <property type="evidence" value="ECO:0007669"/>
    <property type="project" value="InterPro"/>
</dbReference>
<protein>
    <submittedName>
        <fullName evidence="11">Polyketide synthase</fullName>
    </submittedName>
</protein>
<dbReference type="SMART" id="SM01294">
    <property type="entry name" value="PKS_PP_betabranch"/>
    <property type="match status" value="3"/>
</dbReference>
<dbReference type="Pfam" id="PF08240">
    <property type="entry name" value="ADH_N"/>
    <property type="match status" value="2"/>
</dbReference>
<dbReference type="Pfam" id="PF00550">
    <property type="entry name" value="PP-binding"/>
    <property type="match status" value="4"/>
</dbReference>
<dbReference type="SMART" id="SM00822">
    <property type="entry name" value="PKS_KR"/>
    <property type="match status" value="3"/>
</dbReference>
<dbReference type="GO" id="GO:0016491">
    <property type="term" value="F:oxidoreductase activity"/>
    <property type="evidence" value="ECO:0007669"/>
    <property type="project" value="InterPro"/>
</dbReference>
<dbReference type="GO" id="GO:0005886">
    <property type="term" value="C:plasma membrane"/>
    <property type="evidence" value="ECO:0007669"/>
    <property type="project" value="TreeGrafter"/>
</dbReference>
<dbReference type="InterPro" id="IPR032821">
    <property type="entry name" value="PKS_assoc"/>
</dbReference>
<dbReference type="Gene3D" id="3.40.366.10">
    <property type="entry name" value="Malonyl-Coenzyme A Acyl Carrier Protein, domain 2"/>
    <property type="match status" value="4"/>
</dbReference>
<evidence type="ECO:0000259" key="9">
    <source>
        <dbReference type="PROSITE" id="PS52004"/>
    </source>
</evidence>
<evidence type="ECO:0000256" key="6">
    <source>
        <dbReference type="PROSITE-ProRule" id="PRU01363"/>
    </source>
</evidence>
<dbReference type="InterPro" id="IPR011032">
    <property type="entry name" value="GroES-like_sf"/>
</dbReference>
<dbReference type="Gene3D" id="3.90.180.10">
    <property type="entry name" value="Medium-chain alcohol dehydrogenases, catalytic domain"/>
    <property type="match status" value="2"/>
</dbReference>
<dbReference type="SUPFAM" id="SSF53901">
    <property type="entry name" value="Thiolase-like"/>
    <property type="match status" value="3"/>
</dbReference>
<feature type="domain" description="Carrier" evidence="8">
    <location>
        <begin position="6170"/>
        <end position="6245"/>
    </location>
</feature>
<feature type="active site" description="Proton acceptor; for dehydratase activity" evidence="6">
    <location>
        <position position="3017"/>
    </location>
</feature>
<dbReference type="Pfam" id="PF18369">
    <property type="entry name" value="PKS_DE"/>
    <property type="match status" value="1"/>
</dbReference>
<evidence type="ECO:0000256" key="2">
    <source>
        <dbReference type="ARBA" id="ARBA00022553"/>
    </source>
</evidence>
<dbReference type="PROSITE" id="PS00098">
    <property type="entry name" value="THIOLASE_1"/>
    <property type="match status" value="1"/>
</dbReference>
<dbReference type="Gene3D" id="3.40.47.10">
    <property type="match status" value="3"/>
</dbReference>
<feature type="region of interest" description="C-terminal hotdog fold" evidence="6">
    <location>
        <begin position="3124"/>
        <end position="3280"/>
    </location>
</feature>
<dbReference type="Pfam" id="PF22621">
    <property type="entry name" value="CurL-like_PKS_C"/>
    <property type="match status" value="1"/>
</dbReference>
<evidence type="ECO:0000256" key="3">
    <source>
        <dbReference type="ARBA" id="ARBA00022679"/>
    </source>
</evidence>